<dbReference type="Proteomes" id="UP000650081">
    <property type="component" value="Unassembled WGS sequence"/>
</dbReference>
<dbReference type="InterPro" id="IPR043738">
    <property type="entry name" value="DUF5683"/>
</dbReference>
<protein>
    <recommendedName>
        <fullName evidence="1">DUF5683 domain-containing protein</fullName>
    </recommendedName>
</protein>
<evidence type="ECO:0000313" key="3">
    <source>
        <dbReference type="Proteomes" id="UP000650081"/>
    </source>
</evidence>
<sequence length="250" mass="27403">MLNNYCQGGVFVLGLTWLLVLCPAPALRAQIVDSTATEQPERERPRRLGIRKMSDTIPDAEVLADTIVALSTIQRRPRNALLWSIIPGGGQVYNKRLWKVPLVYGGLLGAVAYADFNQTRYTRFTRALENRCLGDGNVIIPPNRECIPTPDEFPVERVSNDALLQARASADQARQAAYIGIFAVFVLQAVEAYTDAHLQEFDISDDLSIRLGPVLHSDGSLAAGLSVPLGAGRGKLRQEARVNALQRAAR</sequence>
<proteinExistence type="predicted"/>
<dbReference type="Pfam" id="PF18935">
    <property type="entry name" value="DUF5683"/>
    <property type="match status" value="1"/>
</dbReference>
<accession>A0A923PL13</accession>
<gene>
    <name evidence="2" type="ORF">H9S92_09960</name>
</gene>
<evidence type="ECO:0000313" key="2">
    <source>
        <dbReference type="EMBL" id="MBC6994490.1"/>
    </source>
</evidence>
<dbReference type="RefSeq" id="WP_187466562.1">
    <property type="nucleotide sequence ID" value="NZ_JACSIT010000100.1"/>
</dbReference>
<dbReference type="AlphaFoldDB" id="A0A923PL13"/>
<reference evidence="2" key="1">
    <citation type="submission" date="2020-08" db="EMBL/GenBank/DDBJ databases">
        <title>Lewinella bacteria from marine environments.</title>
        <authorList>
            <person name="Zhong Y."/>
        </authorList>
    </citation>
    <scope>NUCLEOTIDE SEQUENCE</scope>
    <source>
        <strain evidence="2">KCTC 42187</strain>
    </source>
</reference>
<comment type="caution">
    <text evidence="2">The sequence shown here is derived from an EMBL/GenBank/DDBJ whole genome shotgun (WGS) entry which is preliminary data.</text>
</comment>
<keyword evidence="3" id="KW-1185">Reference proteome</keyword>
<name>A0A923PL13_9BACT</name>
<evidence type="ECO:0000259" key="1">
    <source>
        <dbReference type="Pfam" id="PF18935"/>
    </source>
</evidence>
<dbReference type="EMBL" id="JACSIT010000100">
    <property type="protein sequence ID" value="MBC6994490.1"/>
    <property type="molecule type" value="Genomic_DNA"/>
</dbReference>
<organism evidence="2 3">
    <name type="scientific">Neolewinella lacunae</name>
    <dbReference type="NCBI Taxonomy" id="1517758"/>
    <lineage>
        <taxon>Bacteria</taxon>
        <taxon>Pseudomonadati</taxon>
        <taxon>Bacteroidota</taxon>
        <taxon>Saprospiria</taxon>
        <taxon>Saprospirales</taxon>
        <taxon>Lewinellaceae</taxon>
        <taxon>Neolewinella</taxon>
    </lineage>
</organism>
<feature type="domain" description="DUF5683" evidence="1">
    <location>
        <begin position="75"/>
        <end position="219"/>
    </location>
</feature>